<accession>A0A9W7H3Z7</accession>
<dbReference type="Pfam" id="PF00385">
    <property type="entry name" value="Chromo"/>
    <property type="match status" value="1"/>
</dbReference>
<evidence type="ECO:0000313" key="3">
    <source>
        <dbReference type="Proteomes" id="UP001165190"/>
    </source>
</evidence>
<dbReference type="SUPFAM" id="SSF54160">
    <property type="entry name" value="Chromo domain-like"/>
    <property type="match status" value="1"/>
</dbReference>
<protein>
    <recommendedName>
        <fullName evidence="1">Chromo domain-containing protein</fullName>
    </recommendedName>
</protein>
<dbReference type="Proteomes" id="UP001165190">
    <property type="component" value="Unassembled WGS sequence"/>
</dbReference>
<dbReference type="InterPro" id="IPR023780">
    <property type="entry name" value="Chromo_domain"/>
</dbReference>
<keyword evidence="3" id="KW-1185">Reference proteome</keyword>
<dbReference type="Gene3D" id="2.40.50.40">
    <property type="match status" value="1"/>
</dbReference>
<proteinExistence type="predicted"/>
<feature type="domain" description="Chromo" evidence="1">
    <location>
        <begin position="67"/>
        <end position="113"/>
    </location>
</feature>
<reference evidence="2" key="1">
    <citation type="submission" date="2023-05" db="EMBL/GenBank/DDBJ databases">
        <title>Genome and transcriptome analyses reveal genes involved in the formation of fine ridges on petal epidermal cells in Hibiscus trionum.</title>
        <authorList>
            <person name="Koshimizu S."/>
            <person name="Masuda S."/>
            <person name="Ishii T."/>
            <person name="Shirasu K."/>
            <person name="Hoshino A."/>
            <person name="Arita M."/>
        </authorList>
    </citation>
    <scope>NUCLEOTIDE SEQUENCE</scope>
    <source>
        <strain evidence="2">Hamamatsu line</strain>
    </source>
</reference>
<gene>
    <name evidence="2" type="ORF">HRI_000687900</name>
</gene>
<dbReference type="OrthoDB" id="5554229at2759"/>
<comment type="caution">
    <text evidence="2">The sequence shown here is derived from an EMBL/GenBank/DDBJ whole genome shotgun (WGS) entry which is preliminary data.</text>
</comment>
<evidence type="ECO:0000313" key="2">
    <source>
        <dbReference type="EMBL" id="GMI70186.1"/>
    </source>
</evidence>
<sequence length="116" mass="12857">MPQACPQMVWAISYIGKGGKGGLKTTVTSGIEGSSNISFSQLKKHIGSAIVQSDLPVLGSDGTIIKEPVKILDRRMVKRGNRAVMEVLVEWTNSFSEDATWELYHKLKLDFPHFDH</sequence>
<dbReference type="InterPro" id="IPR016197">
    <property type="entry name" value="Chromo-like_dom_sf"/>
</dbReference>
<evidence type="ECO:0000259" key="1">
    <source>
        <dbReference type="Pfam" id="PF00385"/>
    </source>
</evidence>
<organism evidence="2 3">
    <name type="scientific">Hibiscus trionum</name>
    <name type="common">Flower of an hour</name>
    <dbReference type="NCBI Taxonomy" id="183268"/>
    <lineage>
        <taxon>Eukaryota</taxon>
        <taxon>Viridiplantae</taxon>
        <taxon>Streptophyta</taxon>
        <taxon>Embryophyta</taxon>
        <taxon>Tracheophyta</taxon>
        <taxon>Spermatophyta</taxon>
        <taxon>Magnoliopsida</taxon>
        <taxon>eudicotyledons</taxon>
        <taxon>Gunneridae</taxon>
        <taxon>Pentapetalae</taxon>
        <taxon>rosids</taxon>
        <taxon>malvids</taxon>
        <taxon>Malvales</taxon>
        <taxon>Malvaceae</taxon>
        <taxon>Malvoideae</taxon>
        <taxon>Hibiscus</taxon>
    </lineage>
</organism>
<dbReference type="EMBL" id="BSYR01000008">
    <property type="protein sequence ID" value="GMI70186.1"/>
    <property type="molecule type" value="Genomic_DNA"/>
</dbReference>
<name>A0A9W7H3Z7_HIBTR</name>
<dbReference type="AlphaFoldDB" id="A0A9W7H3Z7"/>